<dbReference type="KEGG" id="emv:HQR01_15120"/>
<evidence type="ECO:0000256" key="3">
    <source>
        <dbReference type="ARBA" id="ARBA00022452"/>
    </source>
</evidence>
<keyword evidence="6 14" id="KW-0732">Signal</keyword>
<evidence type="ECO:0000256" key="11">
    <source>
        <dbReference type="ARBA" id="ARBA00023237"/>
    </source>
</evidence>
<keyword evidence="3 12" id="KW-1134">Transmembrane beta strand</keyword>
<feature type="chain" id="PRO_5028961441" evidence="14">
    <location>
        <begin position="25"/>
        <end position="791"/>
    </location>
</feature>
<evidence type="ECO:0000256" key="13">
    <source>
        <dbReference type="RuleBase" id="RU003357"/>
    </source>
</evidence>
<keyword evidence="11 12" id="KW-0998">Cell outer membrane</keyword>
<evidence type="ECO:0000256" key="9">
    <source>
        <dbReference type="ARBA" id="ARBA00023077"/>
    </source>
</evidence>
<keyword evidence="9 13" id="KW-0798">TonB box</keyword>
<keyword evidence="4" id="KW-0410">Iron transport</keyword>
<dbReference type="InterPro" id="IPR039426">
    <property type="entry name" value="TonB-dep_rcpt-like"/>
</dbReference>
<dbReference type="AlphaFoldDB" id="A0A7D4CEM7"/>
<evidence type="ECO:0000256" key="5">
    <source>
        <dbReference type="ARBA" id="ARBA00022692"/>
    </source>
</evidence>
<dbReference type="GO" id="GO:0009279">
    <property type="term" value="C:cell outer membrane"/>
    <property type="evidence" value="ECO:0007669"/>
    <property type="project" value="UniProtKB-SubCell"/>
</dbReference>
<dbReference type="Pfam" id="PF00593">
    <property type="entry name" value="TonB_dep_Rec_b-barrel"/>
    <property type="match status" value="1"/>
</dbReference>
<keyword evidence="17" id="KW-0675">Receptor</keyword>
<reference evidence="17 18" key="1">
    <citation type="submission" date="2020-05" db="EMBL/GenBank/DDBJ databases">
        <title>Erythrobacter mangrovi sp. nov., isolated from rhizosphere soil of mangrove plant (Kandelia candel).</title>
        <authorList>
            <person name="Ye Y.H."/>
        </authorList>
    </citation>
    <scope>NUCLEOTIDE SEQUENCE [LARGE SCALE GENOMIC DNA]</scope>
    <source>
        <strain evidence="17 18">EB310</strain>
    </source>
</reference>
<dbReference type="PANTHER" id="PTHR32552:SF89">
    <property type="entry name" value="CATECHOLATE SIDEROPHORE RECEPTOR FIU"/>
    <property type="match status" value="1"/>
</dbReference>
<evidence type="ECO:0000259" key="15">
    <source>
        <dbReference type="Pfam" id="PF00593"/>
    </source>
</evidence>
<dbReference type="InterPro" id="IPR000531">
    <property type="entry name" value="Beta-barrel_TonB"/>
</dbReference>
<feature type="domain" description="TonB-dependent receptor-like beta-barrel" evidence="15">
    <location>
        <begin position="296"/>
        <end position="751"/>
    </location>
</feature>
<comment type="subcellular location">
    <subcellularLocation>
        <location evidence="1 12">Cell outer membrane</location>
        <topology evidence="1 12">Multi-pass membrane protein</topology>
    </subcellularLocation>
</comment>
<comment type="similarity">
    <text evidence="12 13">Belongs to the TonB-dependent receptor family.</text>
</comment>
<organism evidence="17 18">
    <name type="scientific">Erythrobacter mangrovi</name>
    <dbReference type="NCBI Taxonomy" id="2739433"/>
    <lineage>
        <taxon>Bacteria</taxon>
        <taxon>Pseudomonadati</taxon>
        <taxon>Pseudomonadota</taxon>
        <taxon>Alphaproteobacteria</taxon>
        <taxon>Sphingomonadales</taxon>
        <taxon>Erythrobacteraceae</taxon>
        <taxon>Erythrobacter/Porphyrobacter group</taxon>
        <taxon>Erythrobacter</taxon>
    </lineage>
</organism>
<dbReference type="Gene3D" id="2.40.170.20">
    <property type="entry name" value="TonB-dependent receptor, beta-barrel domain"/>
    <property type="match status" value="1"/>
</dbReference>
<evidence type="ECO:0000256" key="10">
    <source>
        <dbReference type="ARBA" id="ARBA00023136"/>
    </source>
</evidence>
<keyword evidence="7" id="KW-0408">Iron</keyword>
<dbReference type="PANTHER" id="PTHR32552">
    <property type="entry name" value="FERRICHROME IRON RECEPTOR-RELATED"/>
    <property type="match status" value="1"/>
</dbReference>
<evidence type="ECO:0000256" key="6">
    <source>
        <dbReference type="ARBA" id="ARBA00022729"/>
    </source>
</evidence>
<dbReference type="PROSITE" id="PS52016">
    <property type="entry name" value="TONB_DEPENDENT_REC_3"/>
    <property type="match status" value="1"/>
</dbReference>
<dbReference type="RefSeq" id="WP_173215993.1">
    <property type="nucleotide sequence ID" value="NZ_CP053921.1"/>
</dbReference>
<accession>A0A7D4CEM7</accession>
<keyword evidence="18" id="KW-1185">Reference proteome</keyword>
<evidence type="ECO:0000256" key="14">
    <source>
        <dbReference type="SAM" id="SignalP"/>
    </source>
</evidence>
<feature type="signal peptide" evidence="14">
    <location>
        <begin position="1"/>
        <end position="24"/>
    </location>
</feature>
<proteinExistence type="inferred from homology"/>
<dbReference type="InterPro" id="IPR012910">
    <property type="entry name" value="Plug_dom"/>
</dbReference>
<dbReference type="InterPro" id="IPR037066">
    <property type="entry name" value="Plug_dom_sf"/>
</dbReference>
<keyword evidence="2 12" id="KW-0813">Transport</keyword>
<keyword evidence="5 12" id="KW-0812">Transmembrane</keyword>
<evidence type="ECO:0000256" key="12">
    <source>
        <dbReference type="PROSITE-ProRule" id="PRU01360"/>
    </source>
</evidence>
<feature type="domain" description="TonB-dependent receptor plug" evidence="16">
    <location>
        <begin position="53"/>
        <end position="162"/>
    </location>
</feature>
<keyword evidence="10 12" id="KW-0472">Membrane</keyword>
<evidence type="ECO:0000259" key="16">
    <source>
        <dbReference type="Pfam" id="PF07715"/>
    </source>
</evidence>
<evidence type="ECO:0000256" key="8">
    <source>
        <dbReference type="ARBA" id="ARBA00023065"/>
    </source>
</evidence>
<dbReference type="Pfam" id="PF07715">
    <property type="entry name" value="Plug"/>
    <property type="match status" value="1"/>
</dbReference>
<dbReference type="Gene3D" id="2.170.130.10">
    <property type="entry name" value="TonB-dependent receptor, plug domain"/>
    <property type="match status" value="1"/>
</dbReference>
<dbReference type="SUPFAM" id="SSF56935">
    <property type="entry name" value="Porins"/>
    <property type="match status" value="1"/>
</dbReference>
<dbReference type="GO" id="GO:0015344">
    <property type="term" value="F:siderophore uptake transmembrane transporter activity"/>
    <property type="evidence" value="ECO:0007669"/>
    <property type="project" value="TreeGrafter"/>
</dbReference>
<sequence>MKLRNKWFASVATLAALAPATAYAQDASESGDDGESTNVIIVTARPGGSEQSKQDAAFAISTIDSSAIDQIAPSSTADLLSVVPGVWAESSGGQNGANIFVRGFPGGGDAEFVTFQYEGSPSFPPPTLSFLENSQLFRLDETIERVEAVRGGPAQVFSNGQVGLTANLITRKGGSEFEGLVKTSITDYGDKRFDAVISGPLGPDTGFMVGGFYHSGDGVRDAGFTAEEGGQISANITHDFGKGNITVWGRYLNDRGAWLLPIPVIQNQDGSLEGFPGFDRGEGTFNSPETRLTIPNDGVAIDQSQGRGANLVNFGANLDYELSDTISLFSKTSYLNGSADTRGLVPAGAPTTVADIAAGFGAGVGSVTYLNGGEAFDPANAVIEVGAWRVDKDLESFVTENGLTFDFGSNTLTAGVYYASFSSRDRWNLGNFLLLEAVSNPRILSLTLDDGRAVTRNGFTRGSFFNVNADYDGEDVAAYISDEWQVTDKLRVDAGIRWHRHEVNGILENNDFGVDTDGDPDTLYNNGDAVLNGTFSTISYTKEKAAWTIGANYAFTDDVGAFLRYSRGNSFPQFDQLRDGLRLVQEIDTYEGGLKVTKDTFSVFATVFYNEFSGIQNTQIVNGAPIPNVGSADAFGVEIEGELRPIDGLSLGGNVTYLDAKYTDFFALDGTVDISGNRLQRQPEWQARGRAAYTASFGSVDATLFGSVQWVDDRFSDNLNTQVLPSYTKVDAGIAFDVNQQLTLTATADNLLDSHGLTEGNPRAIGSQGVGPILARPILGRSFTFSAQFKF</sequence>
<name>A0A7D4CEM7_9SPHN</name>
<evidence type="ECO:0000256" key="7">
    <source>
        <dbReference type="ARBA" id="ARBA00023004"/>
    </source>
</evidence>
<dbReference type="Proteomes" id="UP000504693">
    <property type="component" value="Chromosome"/>
</dbReference>
<dbReference type="InterPro" id="IPR036942">
    <property type="entry name" value="Beta-barrel_TonB_sf"/>
</dbReference>
<evidence type="ECO:0000313" key="17">
    <source>
        <dbReference type="EMBL" id="QKG72589.1"/>
    </source>
</evidence>
<evidence type="ECO:0000256" key="1">
    <source>
        <dbReference type="ARBA" id="ARBA00004571"/>
    </source>
</evidence>
<keyword evidence="8" id="KW-0406">Ion transport</keyword>
<evidence type="ECO:0000256" key="2">
    <source>
        <dbReference type="ARBA" id="ARBA00022448"/>
    </source>
</evidence>
<protein>
    <submittedName>
        <fullName evidence="17">TonB-dependent receptor</fullName>
    </submittedName>
</protein>
<evidence type="ECO:0000256" key="4">
    <source>
        <dbReference type="ARBA" id="ARBA00022496"/>
    </source>
</evidence>
<gene>
    <name evidence="17" type="ORF">HQR01_15120</name>
</gene>
<evidence type="ECO:0000313" key="18">
    <source>
        <dbReference type="Proteomes" id="UP000504693"/>
    </source>
</evidence>
<dbReference type="EMBL" id="CP053921">
    <property type="protein sequence ID" value="QKG72589.1"/>
    <property type="molecule type" value="Genomic_DNA"/>
</dbReference>